<evidence type="ECO:0000313" key="1">
    <source>
        <dbReference type="EMBL" id="OHT18544.1"/>
    </source>
</evidence>
<evidence type="ECO:0000313" key="3">
    <source>
        <dbReference type="Proteomes" id="UP000179467"/>
    </source>
</evidence>
<dbReference type="EMBL" id="MIPT01000001">
    <property type="protein sequence ID" value="OHT18544.1"/>
    <property type="molecule type" value="Genomic_DNA"/>
</dbReference>
<organism evidence="1 3">
    <name type="scientific">Edaphosphingomonas haloaromaticamans</name>
    <dbReference type="NCBI Taxonomy" id="653954"/>
    <lineage>
        <taxon>Bacteria</taxon>
        <taxon>Pseudomonadati</taxon>
        <taxon>Pseudomonadota</taxon>
        <taxon>Alphaproteobacteria</taxon>
        <taxon>Sphingomonadales</taxon>
        <taxon>Rhizorhabdaceae</taxon>
        <taxon>Edaphosphingomonas</taxon>
    </lineage>
</organism>
<dbReference type="Proteomes" id="UP000179467">
    <property type="component" value="Unassembled WGS sequence"/>
</dbReference>
<keyword evidence="3" id="KW-1185">Reference proteome</keyword>
<sequence>MLSVSRPMLLVVLNDWVTETKDTFVLSKASTSFAKSSRERLSLSTL</sequence>
<gene>
    <name evidence="1" type="ORF">BHE75_00518</name>
    <name evidence="2" type="ORF">BHE75_02244</name>
</gene>
<name>A0A1S1H8U7_9SPHN</name>
<evidence type="ECO:0000313" key="2">
    <source>
        <dbReference type="EMBL" id="OHT20248.1"/>
    </source>
</evidence>
<reference evidence="1 3" key="1">
    <citation type="submission" date="2016-09" db="EMBL/GenBank/DDBJ databases">
        <title>Metabolic pathway, cell adaptation mechanisms and a novel monoxygenase revealed through proteogenomic-transcription analysis of a Sphingomonas haloaromaticamans strain degrading the fungicide ortho-phenylphenol.</title>
        <authorList>
            <person name="Perruchon C."/>
            <person name="Papadopoulou E.S."/>
            <person name="Rousidou C."/>
            <person name="Vasileiadis S."/>
            <person name="Tanou G."/>
            <person name="Amoutzias G."/>
            <person name="Molassiotis A."/>
            <person name="Karpouzas D.G."/>
        </authorList>
    </citation>
    <scope>NUCLEOTIDE SEQUENCE [LARGE SCALE GENOMIC DNA]</scope>
    <source>
        <strain evidence="1 3">P3</strain>
    </source>
</reference>
<comment type="caution">
    <text evidence="1">The sequence shown here is derived from an EMBL/GenBank/DDBJ whole genome shotgun (WGS) entry which is preliminary data.</text>
</comment>
<protein>
    <submittedName>
        <fullName evidence="1">Uncharacterized protein</fullName>
    </submittedName>
</protein>
<dbReference type="EMBL" id="MIPT01000001">
    <property type="protein sequence ID" value="OHT20248.1"/>
    <property type="molecule type" value="Genomic_DNA"/>
</dbReference>
<dbReference type="AlphaFoldDB" id="A0A1S1H8U7"/>
<proteinExistence type="predicted"/>
<accession>A0A1S1H8U7</accession>